<keyword evidence="6 8" id="KW-1133">Transmembrane helix</keyword>
<comment type="similarity">
    <text evidence="2">Belongs to the binding-protein-dependent transport system permease family. CysTW subfamily.</text>
</comment>
<evidence type="ECO:0000256" key="3">
    <source>
        <dbReference type="ARBA" id="ARBA00022448"/>
    </source>
</evidence>
<dbReference type="SUPFAM" id="SSF161098">
    <property type="entry name" value="MetI-like"/>
    <property type="match status" value="1"/>
</dbReference>
<dbReference type="AlphaFoldDB" id="A0AAU7X9N4"/>
<evidence type="ECO:0000313" key="10">
    <source>
        <dbReference type="EMBL" id="XBY44136.1"/>
    </source>
</evidence>
<feature type="transmembrane region" description="Helical" evidence="8">
    <location>
        <begin position="206"/>
        <end position="225"/>
    </location>
</feature>
<evidence type="ECO:0000256" key="4">
    <source>
        <dbReference type="ARBA" id="ARBA00022475"/>
    </source>
</evidence>
<proteinExistence type="inferred from homology"/>
<dbReference type="GO" id="GO:0055085">
    <property type="term" value="P:transmembrane transport"/>
    <property type="evidence" value="ECO:0007669"/>
    <property type="project" value="InterPro"/>
</dbReference>
<dbReference type="EMBL" id="CP158568">
    <property type="protein sequence ID" value="XBY44136.1"/>
    <property type="molecule type" value="Genomic_DNA"/>
</dbReference>
<feature type="transmembrane region" description="Helical" evidence="8">
    <location>
        <begin position="262"/>
        <end position="283"/>
    </location>
</feature>
<evidence type="ECO:0000256" key="6">
    <source>
        <dbReference type="ARBA" id="ARBA00022989"/>
    </source>
</evidence>
<protein>
    <submittedName>
        <fullName evidence="10">ABC transporter permease</fullName>
    </submittedName>
</protein>
<dbReference type="GO" id="GO:0005886">
    <property type="term" value="C:plasma membrane"/>
    <property type="evidence" value="ECO:0007669"/>
    <property type="project" value="UniProtKB-SubCell"/>
</dbReference>
<dbReference type="Pfam" id="PF00528">
    <property type="entry name" value="BPD_transp_1"/>
    <property type="match status" value="1"/>
</dbReference>
<dbReference type="RefSeq" id="WP_407049230.1">
    <property type="nucleotide sequence ID" value="NZ_CP158568.1"/>
</dbReference>
<evidence type="ECO:0000256" key="5">
    <source>
        <dbReference type="ARBA" id="ARBA00022692"/>
    </source>
</evidence>
<dbReference type="CDD" id="cd06261">
    <property type="entry name" value="TM_PBP2"/>
    <property type="match status" value="1"/>
</dbReference>
<dbReference type="InterPro" id="IPR035906">
    <property type="entry name" value="MetI-like_sf"/>
</dbReference>
<evidence type="ECO:0000259" key="9">
    <source>
        <dbReference type="PROSITE" id="PS50928"/>
    </source>
</evidence>
<feature type="transmembrane region" description="Helical" evidence="8">
    <location>
        <begin position="118"/>
        <end position="143"/>
    </location>
</feature>
<name>A0AAU7X9N4_9HYPH</name>
<evidence type="ECO:0000256" key="2">
    <source>
        <dbReference type="ARBA" id="ARBA00007069"/>
    </source>
</evidence>
<evidence type="ECO:0000256" key="1">
    <source>
        <dbReference type="ARBA" id="ARBA00004651"/>
    </source>
</evidence>
<comment type="subcellular location">
    <subcellularLocation>
        <location evidence="1 8">Cell membrane</location>
        <topology evidence="1 8">Multi-pass membrane protein</topology>
    </subcellularLocation>
</comment>
<evidence type="ECO:0000256" key="8">
    <source>
        <dbReference type="RuleBase" id="RU363032"/>
    </source>
</evidence>
<gene>
    <name evidence="10" type="ORF">ABS361_19140</name>
</gene>
<evidence type="ECO:0000256" key="7">
    <source>
        <dbReference type="ARBA" id="ARBA00023136"/>
    </source>
</evidence>
<dbReference type="PANTHER" id="PTHR42929">
    <property type="entry name" value="INNER MEMBRANE ABC TRANSPORTER PERMEASE PROTEIN YDCU-RELATED-RELATED"/>
    <property type="match status" value="1"/>
</dbReference>
<dbReference type="PANTHER" id="PTHR42929:SF1">
    <property type="entry name" value="INNER MEMBRANE ABC TRANSPORTER PERMEASE PROTEIN YDCU-RELATED"/>
    <property type="match status" value="1"/>
</dbReference>
<keyword evidence="4" id="KW-1003">Cell membrane</keyword>
<reference evidence="10" key="1">
    <citation type="submission" date="2024-06" db="EMBL/GenBank/DDBJ databases">
        <title>Methylostella associata gen. nov., sp. nov., a novel Ancalomicrobiaceae-affiliated facultatively methylotrophic bacteria that feed on methanotrophs of the genus Methylococcus.</title>
        <authorList>
            <person name="Saltykova V."/>
            <person name="Danilova O.V."/>
            <person name="Oshkin I.Y."/>
            <person name="Belova S.E."/>
            <person name="Pimenov N.V."/>
            <person name="Dedysh S.N."/>
        </authorList>
    </citation>
    <scope>NUCLEOTIDE SEQUENCE</scope>
    <source>
        <strain evidence="10">S20</strain>
    </source>
</reference>
<sequence length="339" mass="37857">MHSSIGQFVIYGLPPLVVAAFFVMAWTERRRLGDAAPPGFVARNGWPVATFLIVAVGLWTVFMIVMPLMAMIDLSFRPKLPPPQWGGPKDFYTLENYKYFLFGSTTSTASWNVTHLTAFFLTIWVSIIITVLDFLICYPLAFYMAQVASKARLRFVLLLLIAPYWVNEILRAFAFRLLFGTQGVINNALVAIGVLDQPIDFLAADVALYAGLAYAYLLMMMFALYNAIETLDKNQIEAARDLGAPWWHIHTFIVLPHAKPGIASGATLVFMLTAGALAAPLILGGPRSLWFTPIVYDRFYQAFNWQQGAAYALILLVACIVFVLGVLKIFRLRLGEIAR</sequence>
<feature type="transmembrane region" description="Helical" evidence="8">
    <location>
        <begin position="309"/>
        <end position="330"/>
    </location>
</feature>
<keyword evidence="3 8" id="KW-0813">Transport</keyword>
<keyword evidence="5 8" id="KW-0812">Transmembrane</keyword>
<feature type="transmembrane region" description="Helical" evidence="8">
    <location>
        <begin position="155"/>
        <end position="179"/>
    </location>
</feature>
<dbReference type="InterPro" id="IPR000515">
    <property type="entry name" value="MetI-like"/>
</dbReference>
<organism evidence="10">
    <name type="scientific">Methyloraptor flagellatus</name>
    <dbReference type="NCBI Taxonomy" id="3162530"/>
    <lineage>
        <taxon>Bacteria</taxon>
        <taxon>Pseudomonadati</taxon>
        <taxon>Pseudomonadota</taxon>
        <taxon>Alphaproteobacteria</taxon>
        <taxon>Hyphomicrobiales</taxon>
        <taxon>Ancalomicrobiaceae</taxon>
        <taxon>Methyloraptor</taxon>
    </lineage>
</organism>
<dbReference type="Gene3D" id="1.10.3720.10">
    <property type="entry name" value="MetI-like"/>
    <property type="match status" value="1"/>
</dbReference>
<feature type="domain" description="ABC transmembrane type-1" evidence="9">
    <location>
        <begin position="119"/>
        <end position="326"/>
    </location>
</feature>
<feature type="transmembrane region" description="Helical" evidence="8">
    <location>
        <begin position="48"/>
        <end position="72"/>
    </location>
</feature>
<keyword evidence="7 8" id="KW-0472">Membrane</keyword>
<dbReference type="KEGG" id="mflg:ABS361_19140"/>
<feature type="transmembrane region" description="Helical" evidence="8">
    <location>
        <begin position="6"/>
        <end position="27"/>
    </location>
</feature>
<accession>A0AAU7X9N4</accession>
<dbReference type="PROSITE" id="PS50928">
    <property type="entry name" value="ABC_TM1"/>
    <property type="match status" value="1"/>
</dbReference>